<sequence>MLAVSDIADADPRAFPPELRTVSGETLFVLASDAPALAEFCRRTEIAVRRRSDIWADLLEPFLDTSFDDDDQRATEARLHRSGIAPQEVTDIRERVERAMMSYNFDSMLWEWVHLGLYDLLSAANGVLVRPAARATLGDPEQLYRWAMRIAARTGPDHDARAAGPG</sequence>
<evidence type="ECO:0008006" key="3">
    <source>
        <dbReference type="Google" id="ProtNLM"/>
    </source>
</evidence>
<evidence type="ECO:0000313" key="1">
    <source>
        <dbReference type="EMBL" id="WTY33763.1"/>
    </source>
</evidence>
<reference evidence="1 2" key="1">
    <citation type="submission" date="2022-10" db="EMBL/GenBank/DDBJ databases">
        <title>The complete genomes of actinobacterial strains from the NBC collection.</title>
        <authorList>
            <person name="Joergensen T.S."/>
            <person name="Alvarez Arevalo M."/>
            <person name="Sterndorff E.B."/>
            <person name="Faurdal D."/>
            <person name="Vuksanovic O."/>
            <person name="Mourched A.-S."/>
            <person name="Charusanti P."/>
            <person name="Shaw S."/>
            <person name="Blin K."/>
            <person name="Weber T."/>
        </authorList>
    </citation>
    <scope>NUCLEOTIDE SEQUENCE [LARGE SCALE GENOMIC DNA]</scope>
    <source>
        <strain evidence="1 2">NBC_01413</strain>
    </source>
</reference>
<dbReference type="EMBL" id="CP109527">
    <property type="protein sequence ID" value="WTY33763.1"/>
    <property type="molecule type" value="Genomic_DNA"/>
</dbReference>
<organism evidence="1 2">
    <name type="scientific">Nocardia salmonicida</name>
    <dbReference type="NCBI Taxonomy" id="53431"/>
    <lineage>
        <taxon>Bacteria</taxon>
        <taxon>Bacillati</taxon>
        <taxon>Actinomycetota</taxon>
        <taxon>Actinomycetes</taxon>
        <taxon>Mycobacteriales</taxon>
        <taxon>Nocardiaceae</taxon>
        <taxon>Nocardia</taxon>
    </lineage>
</organism>
<name>A0ABZ1N1J9_9NOCA</name>
<dbReference type="RefSeq" id="WP_405146014.1">
    <property type="nucleotide sequence ID" value="NZ_CP109527.1"/>
</dbReference>
<keyword evidence="2" id="KW-1185">Reference proteome</keyword>
<proteinExistence type="predicted"/>
<gene>
    <name evidence="1" type="ORF">OG308_20755</name>
</gene>
<evidence type="ECO:0000313" key="2">
    <source>
        <dbReference type="Proteomes" id="UP001621418"/>
    </source>
</evidence>
<protein>
    <recommendedName>
        <fullName evidence="3">TetR family transcriptional regulator</fullName>
    </recommendedName>
</protein>
<dbReference type="Proteomes" id="UP001621418">
    <property type="component" value="Chromosome"/>
</dbReference>
<accession>A0ABZ1N1J9</accession>